<evidence type="ECO:0000313" key="2">
    <source>
        <dbReference type="EMBL" id="APG30451.1"/>
    </source>
</evidence>
<organism evidence="2 3">
    <name type="scientific">Granulibacter bethesdensis</name>
    <dbReference type="NCBI Taxonomy" id="364410"/>
    <lineage>
        <taxon>Bacteria</taxon>
        <taxon>Pseudomonadati</taxon>
        <taxon>Pseudomonadota</taxon>
        <taxon>Alphaproteobacteria</taxon>
        <taxon>Acetobacterales</taxon>
        <taxon>Acetobacteraceae</taxon>
        <taxon>Granulibacter</taxon>
    </lineage>
</organism>
<gene>
    <name evidence="2" type="ORF">GbCGDNIH3_1135</name>
</gene>
<dbReference type="Pfam" id="PF13403">
    <property type="entry name" value="Hint_2"/>
    <property type="match status" value="1"/>
</dbReference>
<reference evidence="3" key="1">
    <citation type="submission" date="2012-06" db="EMBL/GenBank/DDBJ databases">
        <title>Genome analysis of multiple Granulibacter bethesdensis isolates demonstrates substantial genome diversity.</title>
        <authorList>
            <person name="Greenberg D.E."/>
            <person name="Porcella S.F."/>
            <person name="Zarember K."/>
            <person name="Zelazny A.M."/>
            <person name="Bruno D."/>
            <person name="Martens C."/>
            <person name="Barbian K.D."/>
            <person name="Jaske E."/>
            <person name="Holland S.M."/>
        </authorList>
    </citation>
    <scope>NUCLEOTIDE SEQUENCE [LARGE SCALE GENOMIC DNA]</scope>
    <source>
        <strain evidence="3">CGDNIH3</strain>
    </source>
</reference>
<accession>A0AAN1AN49</accession>
<evidence type="ECO:0000313" key="3">
    <source>
        <dbReference type="Proteomes" id="UP000019438"/>
    </source>
</evidence>
<dbReference type="EMBL" id="CP003181">
    <property type="protein sequence ID" value="APG30451.1"/>
    <property type="molecule type" value="Genomic_DNA"/>
</dbReference>
<name>A0AAN1AN49_9PROT</name>
<dbReference type="Gene3D" id="2.170.16.10">
    <property type="entry name" value="Hedgehog/Intein (Hint) domain"/>
    <property type="match status" value="1"/>
</dbReference>
<feature type="domain" description="Hedgehog/Intein (Hint)" evidence="1">
    <location>
        <begin position="2720"/>
        <end position="2855"/>
    </location>
</feature>
<dbReference type="InterPro" id="IPR036844">
    <property type="entry name" value="Hint_dom_sf"/>
</dbReference>
<dbReference type="InterPro" id="IPR006626">
    <property type="entry name" value="PbH1"/>
</dbReference>
<dbReference type="InterPro" id="IPR028992">
    <property type="entry name" value="Hedgehog/Intein_dom"/>
</dbReference>
<dbReference type="RefSeq" id="WP_025286591.1">
    <property type="nucleotide sequence ID" value="NZ_CP003181.2"/>
</dbReference>
<protein>
    <submittedName>
        <fullName evidence="2">Hemagglutinin-related protein</fullName>
    </submittedName>
</protein>
<proteinExistence type="predicted"/>
<dbReference type="KEGG" id="gbc:GbCGDNIH3_1135"/>
<dbReference type="Proteomes" id="UP000019438">
    <property type="component" value="Chromosome"/>
</dbReference>
<evidence type="ECO:0000259" key="1">
    <source>
        <dbReference type="Pfam" id="PF13403"/>
    </source>
</evidence>
<dbReference type="SMART" id="SM00710">
    <property type="entry name" value="PbH1"/>
    <property type="match status" value="13"/>
</dbReference>
<sequence length="2927" mass="282054">MTTLTSTTSGITLVTPAYTNPILIQAGTAVGNTAGIGIQSSLTTIAWTITNSGAVTGTTYGVSLAGNGTVINSGTISSTAPGGQGISTNNGGFVSNLSTGTISGGQFGVVLFSNLGTAATVINEGLIRASTGTSFGHAVLLAGSSLDFLNNSGTIQQTGTGTGTGDLAAVRLIRGGSILNTGLISVSNTTGMGIVLNNGGTITNLGTISAASTAANLANGAGLAINMTGTGTNTLRLGVASTINGTVSANSSGVNTLELLSGSSAGTVNATTFLGFQTGTVDAGANWTIAGTPTLTNLLNSGTLTNTGTISGTQVSLINGGVLSNAATATISGAANTLIGGNAVTATVINSGRINATGTNPWAISLSGNVTNNAGGVIQALASNGYGAQIINGTVVNNGTITGGTATGGAAIALSGAAATTSGTAVVNNSGTLLSSGGFGITASAAVTATITNSGQIQGARYGVNLAGTGTITNNASGTISSAIGVLISNAGTVTNAGGAVITASSVGISFAGGGTVTNSGQIQGGLVGVSFSNGGSVTNNASGSISANGPTGATGVLISGGGTVVNNASATISAASVAVSLVNGGTLTNSGQIQGNWGVIGSLAAIGVTNSGTITGQTDGVYLYNGGTVNNTGAAALIQGTRYGIYGSASSGATVSVTNSGKISATGSAGVAVTFVNSGYVNNLAGGTISGTTFGIVTGGFLSLVNAGSISASGAGGYGVSSDAGGIVTNLAGGTISGSQFGVMVFSTSSTAPATLVNEGNITASTNNNTFGHAVILAGNSSDFLNNSGTILQTGTGASVGDIAAVRLGRGGTLLNTGLISATGTLGIGVVLNVGGTIKNLGTISAAGTAANTGNGVVGAAVYLAGTGANTLQVGVASTIMGTAVANAAGTNTLELLSGTGTGTITGLGANYIGFQNAVVDAGANWLLSGANTIIAGNNFTNRGTLTLNTQLSIAGILNNQTSAAINGSVGILAGGSVTNSGAITGAVNGFNSAILTNIGTITGTGPIAVSMIDQNGSIGNTINNFGLISNAGGTAVRLGDIGVGVNVLNLNAGQTIIGSIVGLGSINRLNLIGASTGTNAPPTLSGLGSTITGFNQITATSGSNWQLTGNNSVSNTQTFSVVAANLTNASSAAFTGALTLGSASTLTNLGTLSANSNGTAVIMNSGANRLILSPTASVTGIVSGGGTSGSGTQNWLVLASATNPVTTTIISGTITGIGTQYIGVNVQIDTGATWTASGANTIASGLTMNILGTLENRGTLNNSGLISNSGSLDNYGTINGSVSLLSGGQFTNQNGAVFNDGGAAIAGQQVTITNSGTLSGNGTNGYGASIAGGGTINNLGGITGGLRGIQFGGSPAVVNNSGVILGSIADGIRLLAGGTISSTAGGVIRGGTAGIYATATVVGTTVPAGITIDNGSNAIIGGTGTSGVGISLAYNGTIINAAGAYITGGSAGIILSGSNTVSINNSGSITDNGIGTWGISAASSVNVNIINSNLISGGTYGVALGGGTIVNESAGSIAGASAGITASGFITLTNSGTIGNTTASSAVVSTNGGFVSNTTGGIISGVQFGISLSSTNVANTVINQGTILGASNTTFGGAVVLSGNTSDSLNNSGTITQSGTAAGAGNLVAVRLIAGGTITNTGFIGVTNSLATAIVLNVGGTITNLGTVSAASSTPNLTNGAGLAINMTGTAAPNLLRLGVGSTIIGTASANSAGTNTLELLSGTSTGTVNASNFLGFQTGTIDANANWVLQGTANNSFARLLNSGTLTNTGSIAGASVSLINGSVLSNAATATISGAANTLIGGNAANVINSGRIIATGTNPWAILLSGNVTNNAGGIIQAQSGNGFGVQIINGTVVNNGVITGGTGTGGAAVALAGAVVTTPGTAFVNNTGTLLSSGGFGISSWPSITATITNSGLIQAGRYGVFVDGTGTITNSGTITSSSTSSTDAAGVQISSGGTVVNNAGATISAVSVAVSLVNGGTLTNSGQIQGNSGVIGSLAAIGVTNSGTITGQTDGVYLFNSGTVNNTGTAALIQGTRYGIYGSASSGVTVSVVNSGKISATGSAGVAVAFANAGYVSNQAGGTITGAFNGITASGFLSLMNAGFISGGSAGSAAISAVGGGTITNQAGGSISGGQFGVVLFSPSSTAPVTLVNQGNITASTNNNTFGHAVILGGNASDFLNNSGTILQTGTGASVGDIAAVRLGRGGTLQNTGLISATGTQGIGVVLNVGGTIINFGTISAAATAANTGNGVGAAIYLASTNANTLQLGITSRITGTAVANAAGTNTLELLSGTAAGTITGLGRNYVGFQNAVVDAGATWTLSGTNTIITGNNFTNRGIAINAGTFSGAMTLAASSVMTNAASAILSNGTLSSAIFGTGTSAAIINNGTIQGAQSGTALISLAASSTLTNIGQIIQTGSAATGLSMANGGIIANSGTISAAGGNNTGIVMASGTITNSSLIIAGSGQSTGISMTGAGSINNTGTISAIGALSQAVILAGGGTVTNSGSILTQGSARTAINFGAGNSRLAISGSSTIVGQVTAAGTGNVLELDGNGTTLSGFGTQYTGFQTINVKGNGWVLADTLTNTNILMQTTGTLTISQALAASNTITMGGTSSAGAASGNIIINTPGTALAATVSDFGNGESITLTGLAYQASDVVDVVSSGGNVFLILSHVASNGTKTQYYSIKLDPNAHDQNYKMRQASSGNGVTVYDDGTPCYVHGTLILTDRGEVPVEDLKIGDNVITASGAVRPIRWLGRRSYNGRFIKGRLDVLPVRIRQGALDGVLPKRDLLVSPLHAMFIDGVLVPAGRLVNGVSIIQEQHVETVSYVHIELDTHDVVIAEGAASETYVEDNNRNMFHNAHTYAGEGASKIQKRSRKRNGIISANYYATRVVDGIMLESIRKRLMEHVIHQKNASAFMAKRSA</sequence>
<dbReference type="SUPFAM" id="SSF51294">
    <property type="entry name" value="Hedgehog/intein (Hint) domain"/>
    <property type="match status" value="1"/>
</dbReference>